<sequence length="32" mass="3804">MSQRILPIYIAKISRNKNNGHQQRSYPHLQIV</sequence>
<reference evidence="1" key="1">
    <citation type="submission" date="2018-02" db="EMBL/GenBank/DDBJ databases">
        <title>Rhizophora mucronata_Transcriptome.</title>
        <authorList>
            <person name="Meera S.P."/>
            <person name="Sreeshan A."/>
            <person name="Augustine A."/>
        </authorList>
    </citation>
    <scope>NUCLEOTIDE SEQUENCE</scope>
    <source>
        <tissue evidence="1">Leaf</tissue>
    </source>
</reference>
<organism evidence="1">
    <name type="scientific">Rhizophora mucronata</name>
    <name type="common">Asiatic mangrove</name>
    <dbReference type="NCBI Taxonomy" id="61149"/>
    <lineage>
        <taxon>Eukaryota</taxon>
        <taxon>Viridiplantae</taxon>
        <taxon>Streptophyta</taxon>
        <taxon>Embryophyta</taxon>
        <taxon>Tracheophyta</taxon>
        <taxon>Spermatophyta</taxon>
        <taxon>Magnoliopsida</taxon>
        <taxon>eudicotyledons</taxon>
        <taxon>Gunneridae</taxon>
        <taxon>Pentapetalae</taxon>
        <taxon>rosids</taxon>
        <taxon>fabids</taxon>
        <taxon>Malpighiales</taxon>
        <taxon>Rhizophoraceae</taxon>
        <taxon>Rhizophora</taxon>
    </lineage>
</organism>
<dbReference type="EMBL" id="GGEC01029250">
    <property type="protein sequence ID" value="MBX09734.1"/>
    <property type="molecule type" value="Transcribed_RNA"/>
</dbReference>
<name>A0A2P2KVG4_RHIMU</name>
<protein>
    <submittedName>
        <fullName evidence="1">Uncharacterized protein</fullName>
    </submittedName>
</protein>
<accession>A0A2P2KVG4</accession>
<dbReference type="AlphaFoldDB" id="A0A2P2KVG4"/>
<evidence type="ECO:0000313" key="1">
    <source>
        <dbReference type="EMBL" id="MBX09734.1"/>
    </source>
</evidence>
<proteinExistence type="predicted"/>